<comment type="similarity">
    <text evidence="2">Belongs to the glycosyltransferase 2 family.</text>
</comment>
<evidence type="ECO:0000256" key="7">
    <source>
        <dbReference type="SAM" id="Phobius"/>
    </source>
</evidence>
<name>A0ABU8LSG5_9MICO</name>
<feature type="transmembrane region" description="Helical" evidence="7">
    <location>
        <begin position="296"/>
        <end position="313"/>
    </location>
</feature>
<dbReference type="PANTHER" id="PTHR48090:SF7">
    <property type="entry name" value="RFBJ PROTEIN"/>
    <property type="match status" value="1"/>
</dbReference>
<feature type="region of interest" description="Disordered" evidence="6">
    <location>
        <begin position="350"/>
        <end position="384"/>
    </location>
</feature>
<keyword evidence="11" id="KW-1185">Reference proteome</keyword>
<comment type="subcellular location">
    <subcellularLocation>
        <location evidence="1">Membrane</location>
        <topology evidence="1">Multi-pass membrane protein</topology>
    </subcellularLocation>
</comment>
<feature type="transmembrane region" description="Helical" evidence="7">
    <location>
        <begin position="225"/>
        <end position="249"/>
    </location>
</feature>
<dbReference type="Pfam" id="PF04138">
    <property type="entry name" value="GtrA_DPMS_TM"/>
    <property type="match status" value="1"/>
</dbReference>
<reference evidence="10 11" key="1">
    <citation type="submission" date="2024-02" db="EMBL/GenBank/DDBJ databases">
        <authorList>
            <person name="Saticioglu I.B."/>
        </authorList>
    </citation>
    <scope>NUCLEOTIDE SEQUENCE [LARGE SCALE GENOMIC DNA]</scope>
    <source>
        <strain evidence="10 11">Mu-86</strain>
    </source>
</reference>
<protein>
    <submittedName>
        <fullName evidence="10">Bifunctional glycosyltransferase family 2/GtrA family protein</fullName>
    </submittedName>
</protein>
<evidence type="ECO:0000259" key="8">
    <source>
        <dbReference type="Pfam" id="PF00535"/>
    </source>
</evidence>
<dbReference type="SUPFAM" id="SSF53448">
    <property type="entry name" value="Nucleotide-diphospho-sugar transferases"/>
    <property type="match status" value="1"/>
</dbReference>
<keyword evidence="5 7" id="KW-0472">Membrane</keyword>
<feature type="transmembrane region" description="Helical" evidence="7">
    <location>
        <begin position="319"/>
        <end position="339"/>
    </location>
</feature>
<dbReference type="EMBL" id="JBBDGL010000001">
    <property type="protein sequence ID" value="MEJ1155196.1"/>
    <property type="molecule type" value="Genomic_DNA"/>
</dbReference>
<dbReference type="Pfam" id="PF00535">
    <property type="entry name" value="Glycos_transf_2"/>
    <property type="match status" value="1"/>
</dbReference>
<evidence type="ECO:0000256" key="5">
    <source>
        <dbReference type="ARBA" id="ARBA00023136"/>
    </source>
</evidence>
<gene>
    <name evidence="10" type="ORF">WDU96_06235</name>
</gene>
<proteinExistence type="inferred from homology"/>
<evidence type="ECO:0000256" key="2">
    <source>
        <dbReference type="ARBA" id="ARBA00006739"/>
    </source>
</evidence>
<evidence type="ECO:0000256" key="1">
    <source>
        <dbReference type="ARBA" id="ARBA00004141"/>
    </source>
</evidence>
<accession>A0ABU8LSG5</accession>
<feature type="domain" description="Glycosyltransferase 2-like" evidence="8">
    <location>
        <begin position="3"/>
        <end position="112"/>
    </location>
</feature>
<dbReference type="CDD" id="cd04179">
    <property type="entry name" value="DPM_DPG-synthase_like"/>
    <property type="match status" value="1"/>
</dbReference>
<evidence type="ECO:0000313" key="10">
    <source>
        <dbReference type="EMBL" id="MEJ1155196.1"/>
    </source>
</evidence>
<comment type="caution">
    <text evidence="10">The sequence shown here is derived from an EMBL/GenBank/DDBJ whole genome shotgun (WGS) entry which is preliminary data.</text>
</comment>
<dbReference type="Proteomes" id="UP001368654">
    <property type="component" value="Unassembled WGS sequence"/>
</dbReference>
<organism evidence="10 11">
    <name type="scientific">Microbacterium marmarense</name>
    <dbReference type="NCBI Taxonomy" id="3122051"/>
    <lineage>
        <taxon>Bacteria</taxon>
        <taxon>Bacillati</taxon>
        <taxon>Actinomycetota</taxon>
        <taxon>Actinomycetes</taxon>
        <taxon>Micrococcales</taxon>
        <taxon>Microbacteriaceae</taxon>
        <taxon>Microbacterium</taxon>
    </lineage>
</organism>
<feature type="domain" description="GtrA/DPMS transmembrane" evidence="9">
    <location>
        <begin position="227"/>
        <end position="345"/>
    </location>
</feature>
<dbReference type="PANTHER" id="PTHR48090">
    <property type="entry name" value="UNDECAPRENYL-PHOSPHATE 4-DEOXY-4-FORMAMIDO-L-ARABINOSE TRANSFERASE-RELATED"/>
    <property type="match status" value="1"/>
</dbReference>
<dbReference type="Gene3D" id="3.90.550.10">
    <property type="entry name" value="Spore Coat Polysaccharide Biosynthesis Protein SpsA, Chain A"/>
    <property type="match status" value="1"/>
</dbReference>
<dbReference type="InterPro" id="IPR029044">
    <property type="entry name" value="Nucleotide-diphossugar_trans"/>
</dbReference>
<evidence type="ECO:0000256" key="4">
    <source>
        <dbReference type="ARBA" id="ARBA00022989"/>
    </source>
</evidence>
<evidence type="ECO:0000256" key="3">
    <source>
        <dbReference type="ARBA" id="ARBA00022692"/>
    </source>
</evidence>
<sequence>MIVLIPAFEPGAHLAPLTRRLRESDVTLDVLVVDDGSGAAFAAVFDEVRRAGAHVVQYSHNRGKGAAMKTGIRDVLEQWPGHDVITADADGQHTVADILRVADELRADRAAGKSVLLLGCRDFVGDVPLRSRVGNDVSRGLFRVAAGWSASDTQTGLRGLPSDMLPWLLEVPGDRFEYETEMLLRLRGAGYRAREIAIETVYLEQNESSHFRPIADSLRVTLPMLLFAGSSLIAFALDTVALLIFAAVLSPWLGSWLAVSIVGARVLSASANFWVNRRFVFAQRGRRQAGRHAVRYAILAIALLASNIVWMSALTDLGMSLIAAKIMTETVLFITSYHVQRRFVFGGKMSVRPSDARPTSQDRQTAQPSTVPEQLAAPSLQNVR</sequence>
<dbReference type="RefSeq" id="WP_337337603.1">
    <property type="nucleotide sequence ID" value="NZ_JBBDGL010000001.1"/>
</dbReference>
<feature type="transmembrane region" description="Helical" evidence="7">
    <location>
        <begin position="255"/>
        <end position="275"/>
    </location>
</feature>
<keyword evidence="4 7" id="KW-1133">Transmembrane helix</keyword>
<dbReference type="InterPro" id="IPR001173">
    <property type="entry name" value="Glyco_trans_2-like"/>
</dbReference>
<evidence type="ECO:0000259" key="9">
    <source>
        <dbReference type="Pfam" id="PF04138"/>
    </source>
</evidence>
<evidence type="ECO:0000256" key="6">
    <source>
        <dbReference type="SAM" id="MobiDB-lite"/>
    </source>
</evidence>
<evidence type="ECO:0000313" key="11">
    <source>
        <dbReference type="Proteomes" id="UP001368654"/>
    </source>
</evidence>
<dbReference type="InterPro" id="IPR007267">
    <property type="entry name" value="GtrA_DPMS_TM"/>
</dbReference>
<keyword evidence="3 7" id="KW-0812">Transmembrane</keyword>
<dbReference type="InterPro" id="IPR050256">
    <property type="entry name" value="Glycosyltransferase_2"/>
</dbReference>
<feature type="compositionally biased region" description="Polar residues" evidence="6">
    <location>
        <begin position="357"/>
        <end position="372"/>
    </location>
</feature>